<feature type="chain" id="PRO_5013175652" evidence="4">
    <location>
        <begin position="16"/>
        <end position="369"/>
    </location>
</feature>
<reference evidence="6 7" key="1">
    <citation type="journal article" date="2014" name="Proc. Natl. Acad. Sci. U.S.A.">
        <title>Trajectory and genomic determinants of fungal-pathogen speciation and host adaptation.</title>
        <authorList>
            <person name="Hu X."/>
            <person name="Xiao G."/>
            <person name="Zheng P."/>
            <person name="Shang Y."/>
            <person name="Su Y."/>
            <person name="Zhang X."/>
            <person name="Liu X."/>
            <person name="Zhan S."/>
            <person name="St Leger R.J."/>
            <person name="Wang C."/>
        </authorList>
    </citation>
    <scope>NUCLEOTIDE SEQUENCE [LARGE SCALE GENOMIC DNA]</scope>
    <source>
        <strain evidence="6 7">ARSEF 977</strain>
    </source>
</reference>
<dbReference type="OrthoDB" id="426718at2759"/>
<dbReference type="GO" id="GO:0006629">
    <property type="term" value="P:lipid metabolic process"/>
    <property type="evidence" value="ECO:0007669"/>
    <property type="project" value="InterPro"/>
</dbReference>
<evidence type="ECO:0000313" key="7">
    <source>
        <dbReference type="Proteomes" id="UP000031192"/>
    </source>
</evidence>
<comment type="catalytic activity">
    <reaction evidence="3">
        <text>a monoacylglycerol + H2O = glycerol + a fatty acid + H(+)</text>
        <dbReference type="Rhea" id="RHEA:15245"/>
        <dbReference type="ChEBI" id="CHEBI:15377"/>
        <dbReference type="ChEBI" id="CHEBI:15378"/>
        <dbReference type="ChEBI" id="CHEBI:17408"/>
        <dbReference type="ChEBI" id="CHEBI:17754"/>
        <dbReference type="ChEBI" id="CHEBI:28868"/>
    </reaction>
</comment>
<sequence length="369" mass="40143">MLLKTVLGFVATAAAAQLAAIDHIKALVTREHLQAGTERISNRDFNAIKFYSQHAAAAYCNFNAVPGTRITCGNNACPLVMRNKPVVLASAIGNAHGVGAYVAVDYVRREIVLSFRGSNNIRNFIADLAFAWSDCNLTQGCKLHTGFAQAWYDISDAITRAVRSARSSNPNFKIVATGHSLGAAIATLSAAYLRRDGLAVDLYTYGSPRVGNKNFVTWFLTQRGVQWRATNGDDPIPRLPPLVFGYNHISPELWLPGGDVQTVWQPSTTAICKGVDNTDCNGSGLSPDPWAHRNYFGNVDACAGSSLTLRDAQPTNNLPEDLINRLTAWSRQDRQLSGSLGHHGDVEFFLEPLDESPASAPEKHEYTIV</sequence>
<dbReference type="InterPro" id="IPR029058">
    <property type="entry name" value="AB_hydrolase_fold"/>
</dbReference>
<evidence type="ECO:0000313" key="6">
    <source>
        <dbReference type="EMBL" id="KID83561.1"/>
    </source>
</evidence>
<comment type="catalytic activity">
    <reaction evidence="2">
        <text>a diacylglycerol + H2O = a monoacylglycerol + a fatty acid + H(+)</text>
        <dbReference type="Rhea" id="RHEA:32731"/>
        <dbReference type="ChEBI" id="CHEBI:15377"/>
        <dbReference type="ChEBI" id="CHEBI:15378"/>
        <dbReference type="ChEBI" id="CHEBI:17408"/>
        <dbReference type="ChEBI" id="CHEBI:18035"/>
        <dbReference type="ChEBI" id="CHEBI:28868"/>
    </reaction>
</comment>
<accession>A0A0B4H1F8</accession>
<dbReference type="SUPFAM" id="SSF53474">
    <property type="entry name" value="alpha/beta-Hydrolases"/>
    <property type="match status" value="1"/>
</dbReference>
<dbReference type="PANTHER" id="PTHR45856:SF11">
    <property type="entry name" value="FUNGAL LIPASE-LIKE DOMAIN-CONTAINING PROTEIN"/>
    <property type="match status" value="1"/>
</dbReference>
<dbReference type="Gene3D" id="3.40.50.1820">
    <property type="entry name" value="alpha/beta hydrolase"/>
    <property type="match status" value="1"/>
</dbReference>
<dbReference type="Pfam" id="PF01764">
    <property type="entry name" value="Lipase_3"/>
    <property type="match status" value="1"/>
</dbReference>
<name>A0A0B4H1F8_METGA</name>
<keyword evidence="4" id="KW-0732">Signal</keyword>
<feature type="signal peptide" evidence="4">
    <location>
        <begin position="1"/>
        <end position="15"/>
    </location>
</feature>
<organism evidence="6 7">
    <name type="scientific">Metarhizium guizhouense (strain ARSEF 977)</name>
    <dbReference type="NCBI Taxonomy" id="1276136"/>
    <lineage>
        <taxon>Eukaryota</taxon>
        <taxon>Fungi</taxon>
        <taxon>Dikarya</taxon>
        <taxon>Ascomycota</taxon>
        <taxon>Pezizomycotina</taxon>
        <taxon>Sordariomycetes</taxon>
        <taxon>Hypocreomycetidae</taxon>
        <taxon>Hypocreales</taxon>
        <taxon>Clavicipitaceae</taxon>
        <taxon>Metarhizium</taxon>
    </lineage>
</organism>
<dbReference type="CDD" id="cd00519">
    <property type="entry name" value="Lipase_3"/>
    <property type="match status" value="1"/>
</dbReference>
<evidence type="ECO:0000256" key="1">
    <source>
        <dbReference type="ARBA" id="ARBA00043996"/>
    </source>
</evidence>
<comment type="caution">
    <text evidence="6">The sequence shown here is derived from an EMBL/GenBank/DDBJ whole genome shotgun (WGS) entry which is preliminary data.</text>
</comment>
<comment type="similarity">
    <text evidence="1">Belongs to the AB hydrolase superfamily. Lipase family. Class 3 subfamily.</text>
</comment>
<dbReference type="EMBL" id="AZNH01000057">
    <property type="protein sequence ID" value="KID83561.1"/>
    <property type="molecule type" value="Genomic_DNA"/>
</dbReference>
<dbReference type="PANTHER" id="PTHR45856">
    <property type="entry name" value="ALPHA/BETA-HYDROLASES SUPERFAMILY PROTEIN"/>
    <property type="match status" value="1"/>
</dbReference>
<dbReference type="Proteomes" id="UP000031192">
    <property type="component" value="Unassembled WGS sequence"/>
</dbReference>
<dbReference type="InterPro" id="IPR002921">
    <property type="entry name" value="Fungal_lipase-type"/>
</dbReference>
<feature type="domain" description="Fungal lipase-type" evidence="5">
    <location>
        <begin position="112"/>
        <end position="243"/>
    </location>
</feature>
<dbReference type="AlphaFoldDB" id="A0A0B4H1F8"/>
<protein>
    <submittedName>
        <fullName evidence="6">Lipase</fullName>
    </submittedName>
</protein>
<keyword evidence="7" id="KW-1185">Reference proteome</keyword>
<evidence type="ECO:0000256" key="3">
    <source>
        <dbReference type="ARBA" id="ARBA00048461"/>
    </source>
</evidence>
<dbReference type="HOGENOM" id="CLU_032957_1_0_1"/>
<gene>
    <name evidence="6" type="ORF">MGU_09123</name>
</gene>
<evidence type="ECO:0000256" key="2">
    <source>
        <dbReference type="ARBA" id="ARBA00047591"/>
    </source>
</evidence>
<proteinExistence type="inferred from homology"/>
<evidence type="ECO:0000256" key="4">
    <source>
        <dbReference type="SAM" id="SignalP"/>
    </source>
</evidence>
<evidence type="ECO:0000259" key="5">
    <source>
        <dbReference type="Pfam" id="PF01764"/>
    </source>
</evidence>
<dbReference type="InterPro" id="IPR051218">
    <property type="entry name" value="Sec_MonoDiacylglyc_Lipase"/>
</dbReference>